<dbReference type="PANTHER" id="PTHR11802:SF350">
    <property type="entry name" value="CARBOXYPEPTIDASE"/>
    <property type="match status" value="1"/>
</dbReference>
<evidence type="ECO:0000256" key="8">
    <source>
        <dbReference type="RuleBase" id="RU361156"/>
    </source>
</evidence>
<sequence length="479" mass="53864">MASAYSYMFFSLFLILFITSQFSYARNPKGQLDLSARFLPRTQAERQIRGLNLFPKHAINRPAFDEDELSGSSSPRIAEKQFQFHLLGNPGPSVQEFGHYAGYYRLSHTKAARMFYYFFESRSNKNDPVVIWLTGGPGCSSELALFYENGPFNIANNLSLSWNDYGWDKASNIIFVDQPTGTGFSYSTEETDIRHDETGVSNDLYDFLQAFFKEHPQLAKNEFYITGESYAGHYIPAFASRVHQGNKKKEGIHINLKGFAIGNGLTQPEIQYKAYTDYALDNKLIEKNDYDSINEMIPDCERAIKSCGNDGVSTCEDAFGVCNNIFQSILQIAGDINYYDIRKTCEGSLCYDFSKMETFLNQKTVRDALGVGNIEFVSCSSVVYDAMTRDWMRNLAVGIPALLEDGIKGAYLCWRGGFDMQLAGEAGQLKSHGPLSFLKVHNAGHMVPMDQPKAALEMLKSWMQGKLAATGTRDWISPQ</sequence>
<reference evidence="9" key="1">
    <citation type="submission" date="2019-03" db="EMBL/GenBank/DDBJ databases">
        <authorList>
            <person name="Mank J."/>
            <person name="Almeida P."/>
        </authorList>
    </citation>
    <scope>NUCLEOTIDE SEQUENCE</scope>
    <source>
        <strain evidence="9">78183</strain>
    </source>
</reference>
<evidence type="ECO:0000256" key="6">
    <source>
        <dbReference type="ARBA" id="ARBA00022801"/>
    </source>
</evidence>
<keyword evidence="4 8" id="KW-0121">Carboxypeptidase</keyword>
<evidence type="ECO:0000256" key="4">
    <source>
        <dbReference type="ARBA" id="ARBA00022645"/>
    </source>
</evidence>
<dbReference type="SUPFAM" id="SSF53474">
    <property type="entry name" value="alpha/beta-Hydrolases"/>
    <property type="match status" value="1"/>
</dbReference>
<protein>
    <recommendedName>
        <fullName evidence="8">Carboxypeptidase</fullName>
        <ecNumber evidence="8">3.4.16.-</ecNumber>
    </recommendedName>
</protein>
<keyword evidence="3" id="KW-0964">Secreted</keyword>
<dbReference type="GO" id="GO:0005576">
    <property type="term" value="C:extracellular region"/>
    <property type="evidence" value="ECO:0007669"/>
    <property type="project" value="UniProtKB-SubCell"/>
</dbReference>
<dbReference type="Gene3D" id="3.40.50.1820">
    <property type="entry name" value="alpha/beta hydrolase"/>
    <property type="match status" value="1"/>
</dbReference>
<proteinExistence type="inferred from homology"/>
<evidence type="ECO:0000256" key="7">
    <source>
        <dbReference type="ARBA" id="ARBA00023180"/>
    </source>
</evidence>
<dbReference type="InterPro" id="IPR018202">
    <property type="entry name" value="Ser_caboxypep_ser_AS"/>
</dbReference>
<feature type="chain" id="PRO_5027158013" description="Carboxypeptidase" evidence="8">
    <location>
        <begin position="26"/>
        <end position="479"/>
    </location>
</feature>
<dbReference type="PROSITE" id="PS00131">
    <property type="entry name" value="CARBOXYPEPT_SER_SER"/>
    <property type="match status" value="1"/>
</dbReference>
<dbReference type="InterPro" id="IPR029058">
    <property type="entry name" value="AB_hydrolase_fold"/>
</dbReference>
<dbReference type="GO" id="GO:0004185">
    <property type="term" value="F:serine-type carboxypeptidase activity"/>
    <property type="evidence" value="ECO:0007669"/>
    <property type="project" value="UniProtKB-UniRule"/>
</dbReference>
<dbReference type="EC" id="3.4.16.-" evidence="8"/>
<evidence type="ECO:0000256" key="2">
    <source>
        <dbReference type="ARBA" id="ARBA00009431"/>
    </source>
</evidence>
<dbReference type="PANTHER" id="PTHR11802">
    <property type="entry name" value="SERINE PROTEASE FAMILY S10 SERINE CARBOXYPEPTIDASE"/>
    <property type="match status" value="1"/>
</dbReference>
<dbReference type="FunFam" id="3.40.50.1820:FF:000719">
    <property type="entry name" value="Serine carboxypeptidase 3"/>
    <property type="match status" value="1"/>
</dbReference>
<dbReference type="PROSITE" id="PS00560">
    <property type="entry name" value="CARBOXYPEPT_SER_HIS"/>
    <property type="match status" value="1"/>
</dbReference>
<evidence type="ECO:0000256" key="5">
    <source>
        <dbReference type="ARBA" id="ARBA00022670"/>
    </source>
</evidence>
<comment type="subcellular location">
    <subcellularLocation>
        <location evidence="1">Secreted</location>
    </subcellularLocation>
</comment>
<organism evidence="9">
    <name type="scientific">Salix viminalis</name>
    <name type="common">Common osier</name>
    <name type="synonym">Basket willow</name>
    <dbReference type="NCBI Taxonomy" id="40686"/>
    <lineage>
        <taxon>Eukaryota</taxon>
        <taxon>Viridiplantae</taxon>
        <taxon>Streptophyta</taxon>
        <taxon>Embryophyta</taxon>
        <taxon>Tracheophyta</taxon>
        <taxon>Spermatophyta</taxon>
        <taxon>Magnoliopsida</taxon>
        <taxon>eudicotyledons</taxon>
        <taxon>Gunneridae</taxon>
        <taxon>Pentapetalae</taxon>
        <taxon>rosids</taxon>
        <taxon>fabids</taxon>
        <taxon>Malpighiales</taxon>
        <taxon>Salicaceae</taxon>
        <taxon>Saliceae</taxon>
        <taxon>Salix</taxon>
    </lineage>
</organism>
<dbReference type="AlphaFoldDB" id="A0A6N2KLT8"/>
<evidence type="ECO:0000313" key="9">
    <source>
        <dbReference type="EMBL" id="VFU27370.1"/>
    </source>
</evidence>
<dbReference type="PRINTS" id="PR00724">
    <property type="entry name" value="CRBOXYPTASEC"/>
</dbReference>
<dbReference type="Pfam" id="PF00450">
    <property type="entry name" value="Peptidase_S10"/>
    <property type="match status" value="2"/>
</dbReference>
<dbReference type="InterPro" id="IPR001563">
    <property type="entry name" value="Peptidase_S10"/>
</dbReference>
<dbReference type="GO" id="GO:0005773">
    <property type="term" value="C:vacuole"/>
    <property type="evidence" value="ECO:0007669"/>
    <property type="project" value="TreeGrafter"/>
</dbReference>
<feature type="signal peptide" evidence="8">
    <location>
        <begin position="1"/>
        <end position="25"/>
    </location>
</feature>
<keyword evidence="5 8" id="KW-0645">Protease</keyword>
<keyword evidence="7" id="KW-0325">Glycoprotein</keyword>
<name>A0A6N2KLT8_SALVM</name>
<dbReference type="GO" id="GO:0006508">
    <property type="term" value="P:proteolysis"/>
    <property type="evidence" value="ECO:0007669"/>
    <property type="project" value="UniProtKB-KW"/>
</dbReference>
<gene>
    <name evidence="9" type="ORF">SVIM_LOCUS81487</name>
</gene>
<keyword evidence="6 8" id="KW-0378">Hydrolase</keyword>
<evidence type="ECO:0000256" key="3">
    <source>
        <dbReference type="ARBA" id="ARBA00022525"/>
    </source>
</evidence>
<dbReference type="InterPro" id="IPR033124">
    <property type="entry name" value="Ser_caboxypep_his_AS"/>
</dbReference>
<accession>A0A6N2KLT8</accession>
<evidence type="ECO:0000256" key="1">
    <source>
        <dbReference type="ARBA" id="ARBA00004613"/>
    </source>
</evidence>
<comment type="similarity">
    <text evidence="2 8">Belongs to the peptidase S10 family.</text>
</comment>
<keyword evidence="8" id="KW-0732">Signal</keyword>
<dbReference type="EMBL" id="CAADRP010000358">
    <property type="protein sequence ID" value="VFU27370.1"/>
    <property type="molecule type" value="Genomic_DNA"/>
</dbReference>